<reference evidence="3 4" key="1">
    <citation type="submission" date="2018-04" db="EMBL/GenBank/DDBJ databases">
        <title>Novel Campyloabacter and Helicobacter Species and Strains.</title>
        <authorList>
            <person name="Mannion A.J."/>
            <person name="Shen Z."/>
            <person name="Fox J.G."/>
        </authorList>
    </citation>
    <scope>NUCLEOTIDE SEQUENCE [LARGE SCALE GENOMIC DNA]</scope>
    <source>
        <strain evidence="3 4">MIT 97-5075</strain>
    </source>
</reference>
<feature type="compositionally biased region" description="Polar residues" evidence="1">
    <location>
        <begin position="216"/>
        <end position="232"/>
    </location>
</feature>
<keyword evidence="4" id="KW-1185">Reference proteome</keyword>
<dbReference type="RefSeq" id="WP_104763309.1">
    <property type="nucleotide sequence ID" value="NZ_FZPM01000018.1"/>
</dbReference>
<dbReference type="GO" id="GO:0003677">
    <property type="term" value="F:DNA binding"/>
    <property type="evidence" value="ECO:0007669"/>
    <property type="project" value="InterPro"/>
</dbReference>
<keyword evidence="2" id="KW-1133">Transmembrane helix</keyword>
<proteinExistence type="predicted"/>
<evidence type="ECO:0000313" key="3">
    <source>
        <dbReference type="EMBL" id="RDU71586.1"/>
    </source>
</evidence>
<feature type="transmembrane region" description="Helical" evidence="2">
    <location>
        <begin position="154"/>
        <end position="176"/>
    </location>
</feature>
<gene>
    <name evidence="3" type="ORF">CQA66_06405</name>
</gene>
<evidence type="ECO:0008006" key="5">
    <source>
        <dbReference type="Google" id="ProtNLM"/>
    </source>
</evidence>
<evidence type="ECO:0000256" key="2">
    <source>
        <dbReference type="SAM" id="Phobius"/>
    </source>
</evidence>
<evidence type="ECO:0000313" key="4">
    <source>
        <dbReference type="Proteomes" id="UP000256424"/>
    </source>
</evidence>
<dbReference type="EMBL" id="NXLW01000011">
    <property type="protein sequence ID" value="RDU71586.1"/>
    <property type="molecule type" value="Genomic_DNA"/>
</dbReference>
<dbReference type="Gene3D" id="1.10.260.40">
    <property type="entry name" value="lambda repressor-like DNA-binding domains"/>
    <property type="match status" value="1"/>
</dbReference>
<keyword evidence="2" id="KW-0472">Membrane</keyword>
<dbReference type="InterPro" id="IPR010982">
    <property type="entry name" value="Lambda_DNA-bd_dom_sf"/>
</dbReference>
<protein>
    <recommendedName>
        <fullName evidence="5">Sialidase</fullName>
    </recommendedName>
</protein>
<name>A0A3D8J2Y8_9HELI</name>
<accession>A0A3D8J2Y8</accession>
<feature type="compositionally biased region" description="Basic and acidic residues" evidence="1">
    <location>
        <begin position="235"/>
        <end position="253"/>
    </location>
</feature>
<dbReference type="Proteomes" id="UP000256424">
    <property type="component" value="Unassembled WGS sequence"/>
</dbReference>
<evidence type="ECO:0000256" key="1">
    <source>
        <dbReference type="SAM" id="MobiDB-lite"/>
    </source>
</evidence>
<dbReference type="OrthoDB" id="5372824at2"/>
<organism evidence="3 4">
    <name type="scientific">Helicobacter aurati</name>
    <dbReference type="NCBI Taxonomy" id="137778"/>
    <lineage>
        <taxon>Bacteria</taxon>
        <taxon>Pseudomonadati</taxon>
        <taxon>Campylobacterota</taxon>
        <taxon>Epsilonproteobacteria</taxon>
        <taxon>Campylobacterales</taxon>
        <taxon>Helicobacteraceae</taxon>
        <taxon>Helicobacter</taxon>
    </lineage>
</organism>
<dbReference type="AlphaFoldDB" id="A0A3D8J2Y8"/>
<sequence>MQDFEKLKELDIEEIHRKTRITVSKLHDILDKNFANIHSIRAHGFIKILEREFNLNLQSWIDEYEQYHKYKNTQDNKRLESTVPNYTLNSAQQNSTIESKESKTTAKGISNSQQINIQEIKTTKQNEKAKNYKNTFRKHGIQLNTKKNTKTNKIIAYSLIAALVILLIVVVVIYSVDTASSTQNTQQNNNDTQPQAQETYPHISLEEAILDEKESSSAITDSKDSVNSNALDTENEAKDSRNAKEQQKSKPEQDSQVVVTPSDTLTIIPKKDVWFAWINLTTKQKGEKYTKESFTLQTDGPMIFHFGNMLLTFSINGKKYDFQKGGVTYLLYERESGLKEISQKEFNTLKRKAN</sequence>
<comment type="caution">
    <text evidence="3">The sequence shown here is derived from an EMBL/GenBank/DDBJ whole genome shotgun (WGS) entry which is preliminary data.</text>
</comment>
<keyword evidence="2" id="KW-0812">Transmembrane</keyword>
<feature type="region of interest" description="Disordered" evidence="1">
    <location>
        <begin position="214"/>
        <end position="258"/>
    </location>
</feature>